<keyword evidence="4" id="KW-1185">Reference proteome</keyword>
<dbReference type="PANTHER" id="PTHR39336">
    <property type="entry name" value="PYRIDOXAMINE PHOSPHATE OXIDASE FAMILY PROTEIN (AFU_ORTHOLOGUE AFUA_6G11440)"/>
    <property type="match status" value="1"/>
</dbReference>
<keyword evidence="1" id="KW-0812">Transmembrane</keyword>
<comment type="caution">
    <text evidence="3">The sequence shown here is derived from an EMBL/GenBank/DDBJ whole genome shotgun (WGS) entry which is preliminary data.</text>
</comment>
<name>A0AA39V1E6_9LECA</name>
<evidence type="ECO:0000259" key="2">
    <source>
        <dbReference type="Pfam" id="PF01243"/>
    </source>
</evidence>
<evidence type="ECO:0000313" key="3">
    <source>
        <dbReference type="EMBL" id="KAK0512188.1"/>
    </source>
</evidence>
<organism evidence="3 4">
    <name type="scientific">Cladonia borealis</name>
    <dbReference type="NCBI Taxonomy" id="184061"/>
    <lineage>
        <taxon>Eukaryota</taxon>
        <taxon>Fungi</taxon>
        <taxon>Dikarya</taxon>
        <taxon>Ascomycota</taxon>
        <taxon>Pezizomycotina</taxon>
        <taxon>Lecanoromycetes</taxon>
        <taxon>OSLEUM clade</taxon>
        <taxon>Lecanoromycetidae</taxon>
        <taxon>Lecanorales</taxon>
        <taxon>Lecanorineae</taxon>
        <taxon>Cladoniaceae</taxon>
        <taxon>Cladonia</taxon>
    </lineage>
</organism>
<dbReference type="EMBL" id="JAFEKC020000011">
    <property type="protein sequence ID" value="KAK0512188.1"/>
    <property type="molecule type" value="Genomic_DNA"/>
</dbReference>
<feature type="transmembrane region" description="Helical" evidence="1">
    <location>
        <begin position="229"/>
        <end position="248"/>
    </location>
</feature>
<dbReference type="Gene3D" id="2.30.110.10">
    <property type="entry name" value="Electron Transport, Fmn-binding Protein, Chain A"/>
    <property type="match status" value="1"/>
</dbReference>
<dbReference type="InterPro" id="IPR012349">
    <property type="entry name" value="Split_barrel_FMN-bd"/>
</dbReference>
<dbReference type="Proteomes" id="UP001166286">
    <property type="component" value="Unassembled WGS sequence"/>
</dbReference>
<evidence type="ECO:0000313" key="4">
    <source>
        <dbReference type="Proteomes" id="UP001166286"/>
    </source>
</evidence>
<protein>
    <recommendedName>
        <fullName evidence="2">Pyridoxamine 5'-phosphate oxidase N-terminal domain-containing protein</fullName>
    </recommendedName>
</protein>
<accession>A0AA39V1E6</accession>
<sequence>MVQFYDSIPEHLAEWALSQQVFFTASAPLTGAHINISPKGLPSSTFSIFSPNEAAYVDATGSGCETISHVYENGRVTIMFCSFAKSPRIMRFFCKGSVVEWDDARFEGLLGKMGKKRVEGARAVILLDIFKVQTSCGFGVPFLTTATHDSEDAEANKEWEPVLLDRDTLGHWARKKIENNQLLDYQAENNSGSLDGCPGMRAAMRDHGDNVWLTLTRARARRIAAQKEALIVGIALGMVLLLSSEMLLRQIRVGWSP</sequence>
<dbReference type="Pfam" id="PF01243">
    <property type="entry name" value="PNPOx_N"/>
    <property type="match status" value="1"/>
</dbReference>
<dbReference type="PANTHER" id="PTHR39336:SF1">
    <property type="entry name" value="PYRIDOXAMINE PHOSPHATE OXIDASE FAMILY PROTEIN (AFU_ORTHOLOGUE AFUA_6G11440)"/>
    <property type="match status" value="1"/>
</dbReference>
<dbReference type="InterPro" id="IPR011576">
    <property type="entry name" value="Pyridox_Oxase_N"/>
</dbReference>
<reference evidence="3" key="1">
    <citation type="submission" date="2023-03" db="EMBL/GenBank/DDBJ databases">
        <title>Complete genome of Cladonia borealis.</title>
        <authorList>
            <person name="Park H."/>
        </authorList>
    </citation>
    <scope>NUCLEOTIDE SEQUENCE</scope>
    <source>
        <strain evidence="3">ANT050790</strain>
    </source>
</reference>
<proteinExistence type="predicted"/>
<keyword evidence="1" id="KW-1133">Transmembrane helix</keyword>
<feature type="domain" description="Pyridoxamine 5'-phosphate oxidase N-terminal" evidence="2">
    <location>
        <begin position="11"/>
        <end position="136"/>
    </location>
</feature>
<gene>
    <name evidence="3" type="ORF">JMJ35_005316</name>
</gene>
<dbReference type="AlphaFoldDB" id="A0AA39V1E6"/>
<keyword evidence="1" id="KW-0472">Membrane</keyword>
<evidence type="ECO:0000256" key="1">
    <source>
        <dbReference type="SAM" id="Phobius"/>
    </source>
</evidence>